<dbReference type="RefSeq" id="WP_047190606.1">
    <property type="nucleotide sequence ID" value="NZ_LCYG01000052.1"/>
</dbReference>
<keyword evidence="2" id="KW-1185">Reference proteome</keyword>
<organism evidence="1 2">
    <name type="scientific">Microvirga vignae</name>
    <dbReference type="NCBI Taxonomy" id="1225564"/>
    <lineage>
        <taxon>Bacteria</taxon>
        <taxon>Pseudomonadati</taxon>
        <taxon>Pseudomonadota</taxon>
        <taxon>Alphaproteobacteria</taxon>
        <taxon>Hyphomicrobiales</taxon>
        <taxon>Methylobacteriaceae</taxon>
        <taxon>Microvirga</taxon>
    </lineage>
</organism>
<dbReference type="OrthoDB" id="8021022at2"/>
<dbReference type="PATRIC" id="fig|1225564.3.peg.5104"/>
<evidence type="ECO:0000313" key="2">
    <source>
        <dbReference type="Proteomes" id="UP000035489"/>
    </source>
</evidence>
<dbReference type="Proteomes" id="UP000035489">
    <property type="component" value="Unassembled WGS sequence"/>
</dbReference>
<evidence type="ECO:0000313" key="1">
    <source>
        <dbReference type="EMBL" id="KLK91631.1"/>
    </source>
</evidence>
<dbReference type="EMBL" id="LCYG01000052">
    <property type="protein sequence ID" value="KLK91631.1"/>
    <property type="molecule type" value="Genomic_DNA"/>
</dbReference>
<proteinExistence type="predicted"/>
<accession>A0A0H1R9S5</accession>
<dbReference type="AlphaFoldDB" id="A0A0H1R9S5"/>
<gene>
    <name evidence="1" type="ORF">AA309_19100</name>
</gene>
<name>A0A0H1R9S5_9HYPH</name>
<sequence>MPNTAPQTYRVDSPSLETMIQEVLHTLGNIDFAAEANLEKVEASALSSNLKDHTKTKIRAAHWEKRQPYVDLLETLRRQQYRQSCAA</sequence>
<protein>
    <submittedName>
        <fullName evidence="1">Uncharacterized protein</fullName>
    </submittedName>
</protein>
<reference evidence="1 2" key="1">
    <citation type="submission" date="2015-05" db="EMBL/GenBank/DDBJ databases">
        <title>Draft genome sequence of Microvirga vignae strain BR3299, a novel nitrogen fixing bacteria isolated from Brazil semi-aired region.</title>
        <authorList>
            <person name="Zilli J.E."/>
            <person name="Passos S.R."/>
            <person name="Leite J."/>
            <person name="Baldani J.I."/>
            <person name="Xavier G.R."/>
            <person name="Rumjaneck N.G."/>
            <person name="Simoes-Araujo J.L."/>
        </authorList>
    </citation>
    <scope>NUCLEOTIDE SEQUENCE [LARGE SCALE GENOMIC DNA]</scope>
    <source>
        <strain evidence="1 2">BR3299</strain>
    </source>
</reference>
<comment type="caution">
    <text evidence="1">The sequence shown here is derived from an EMBL/GenBank/DDBJ whole genome shotgun (WGS) entry which is preliminary data.</text>
</comment>